<gene>
    <name evidence="3" type="ORF">A7K95_08485</name>
    <name evidence="2" type="ORF">GA842_01660</name>
</gene>
<dbReference type="PANTHER" id="PTHR30050:SF4">
    <property type="entry name" value="ATP-BINDING PROTEIN RV3427C IN INSERTION SEQUENCE-RELATED"/>
    <property type="match status" value="1"/>
</dbReference>
<dbReference type="EMBL" id="LXND01000060">
    <property type="protein sequence ID" value="OAD63723.1"/>
    <property type="molecule type" value="Genomic_DNA"/>
</dbReference>
<evidence type="ECO:0000313" key="4">
    <source>
        <dbReference type="Proteomes" id="UP000077280"/>
    </source>
</evidence>
<organism evidence="2 5">
    <name type="scientific">Pediococcus parvulus</name>
    <dbReference type="NCBI Taxonomy" id="54062"/>
    <lineage>
        <taxon>Bacteria</taxon>
        <taxon>Bacillati</taxon>
        <taxon>Bacillota</taxon>
        <taxon>Bacilli</taxon>
        <taxon>Lactobacillales</taxon>
        <taxon>Lactobacillaceae</taxon>
        <taxon>Pediococcus</taxon>
    </lineage>
</organism>
<evidence type="ECO:0000313" key="3">
    <source>
        <dbReference type="EMBL" id="OAD63723.1"/>
    </source>
</evidence>
<keyword evidence="4" id="KW-1185">Reference proteome</keyword>
<dbReference type="GO" id="GO:0005524">
    <property type="term" value="F:ATP binding"/>
    <property type="evidence" value="ECO:0007669"/>
    <property type="project" value="InterPro"/>
</dbReference>
<proteinExistence type="predicted"/>
<reference evidence="2" key="2">
    <citation type="submission" date="2019-10" db="EMBL/GenBank/DDBJ databases">
        <title>Malate fermentation in French cider.</title>
        <authorList>
            <person name="Cousin F.J."/>
            <person name="Medina Fernandez S."/>
            <person name="Misery B."/>
            <person name="Laplace J.-M."/>
            <person name="Cretenet M."/>
        </authorList>
    </citation>
    <scope>NUCLEOTIDE SEQUENCE</scope>
    <source>
        <strain evidence="2">UCMA15901</strain>
    </source>
</reference>
<evidence type="ECO:0000259" key="1">
    <source>
        <dbReference type="Pfam" id="PF01695"/>
    </source>
</evidence>
<name>A0AAP5WCZ7_9LACO</name>
<dbReference type="AlphaFoldDB" id="A0AAP5WCZ7"/>
<protein>
    <submittedName>
        <fullName evidence="2">AAA family ATPase</fullName>
    </submittedName>
</protein>
<dbReference type="EMBL" id="WERX01000003">
    <property type="protein sequence ID" value="MDV7693604.1"/>
    <property type="molecule type" value="Genomic_DNA"/>
</dbReference>
<dbReference type="SUPFAM" id="SSF52540">
    <property type="entry name" value="P-loop containing nucleoside triphosphate hydrolases"/>
    <property type="match status" value="1"/>
</dbReference>
<reference evidence="3 4" key="1">
    <citation type="submission" date="2016-05" db="EMBL/GenBank/DDBJ databases">
        <title>Draft genome sequence of Pediococcus parvulus 2.6, a probiotic beta-glucan producer strain.</title>
        <authorList>
            <person name="Mohedano M.L."/>
            <person name="Perez-Ramos A."/>
            <person name="Duenas M.T."/>
            <person name="Lamontanara A."/>
            <person name="Orru L."/>
            <person name="Spano G."/>
            <person name="Capozzi V."/>
            <person name="Lopez P."/>
        </authorList>
    </citation>
    <scope>NUCLEOTIDE SEQUENCE [LARGE SCALE GENOMIC DNA]</scope>
    <source>
        <strain evidence="3 4">2.6</strain>
    </source>
</reference>
<dbReference type="GO" id="GO:0006260">
    <property type="term" value="P:DNA replication"/>
    <property type="evidence" value="ECO:0007669"/>
    <property type="project" value="TreeGrafter"/>
</dbReference>
<accession>A0AAP5WCZ7</accession>
<dbReference type="Gene3D" id="3.40.50.300">
    <property type="entry name" value="P-loop containing nucleotide triphosphate hydrolases"/>
    <property type="match status" value="1"/>
</dbReference>
<evidence type="ECO:0000313" key="2">
    <source>
        <dbReference type="EMBL" id="MDV7693604.1"/>
    </source>
</evidence>
<dbReference type="Proteomes" id="UP001275867">
    <property type="component" value="Unassembled WGS sequence"/>
</dbReference>
<comment type="caution">
    <text evidence="2">The sequence shown here is derived from an EMBL/GenBank/DDBJ whole genome shotgun (WGS) entry which is preliminary data.</text>
</comment>
<feature type="domain" description="IstB-like ATP-binding" evidence="1">
    <location>
        <begin position="72"/>
        <end position="268"/>
    </location>
</feature>
<dbReference type="RefSeq" id="WP_068807183.1">
    <property type="nucleotide sequence ID" value="NZ_LXND01000060.1"/>
</dbReference>
<dbReference type="InterPro" id="IPR002611">
    <property type="entry name" value="IstB_ATP-bd"/>
</dbReference>
<evidence type="ECO:0000313" key="5">
    <source>
        <dbReference type="Proteomes" id="UP001275867"/>
    </source>
</evidence>
<dbReference type="Proteomes" id="UP000077280">
    <property type="component" value="Unassembled WGS sequence"/>
</dbReference>
<dbReference type="InterPro" id="IPR027417">
    <property type="entry name" value="P-loop_NTPase"/>
</dbReference>
<dbReference type="PANTHER" id="PTHR30050">
    <property type="entry name" value="CHROMOSOMAL REPLICATION INITIATOR PROTEIN DNAA"/>
    <property type="match status" value="1"/>
</dbReference>
<sequence>MLDTEMDGLGLISSRQDVIDAMFKKTGQTCEVCGAPMYIFKDNGKNPICFECGQMEHEGINYREQEAIKMTKQATNQKKQRMLLNSSYMPNTGTKLLDKTFNDFEVYPNEQEMDRKVLNQALMICERIKSGEIQNFALIGAYGVGKTLLASAMLTDINNNSDPQQSCMFVSVPALMDLELSSRLGNVNPSQRDEFIQKRNLVEASLAKADVVVFDDLGSETTLNAGGREANDTVQKAFFNILEARNDKVNIITTNKEGKALKQIYNGKIISRLLTHHTKNVINFKGLKDKRNG</sequence>
<dbReference type="Pfam" id="PF01695">
    <property type="entry name" value="IstB_IS21"/>
    <property type="match status" value="1"/>
</dbReference>